<feature type="compositionally biased region" description="Basic residues" evidence="7">
    <location>
        <begin position="28"/>
        <end position="46"/>
    </location>
</feature>
<feature type="compositionally biased region" description="Basic and acidic residues" evidence="7">
    <location>
        <begin position="12"/>
        <end position="21"/>
    </location>
</feature>
<dbReference type="GO" id="GO:0030254">
    <property type="term" value="P:protein secretion by the type III secretion system"/>
    <property type="evidence" value="ECO:0007669"/>
    <property type="project" value="InterPro"/>
</dbReference>
<proteinExistence type="inferred from homology"/>
<protein>
    <recommendedName>
        <fullName evidence="6">Type 3 secretion system stator protein</fullName>
    </recommendedName>
</protein>
<dbReference type="GO" id="GO:0005829">
    <property type="term" value="C:cytosol"/>
    <property type="evidence" value="ECO:0007669"/>
    <property type="project" value="TreeGrafter"/>
</dbReference>
<comment type="subcellular location">
    <subcellularLocation>
        <location evidence="1">Cytoplasm</location>
    </subcellularLocation>
</comment>
<reference evidence="8 9" key="1">
    <citation type="submission" date="2019-04" db="EMBL/GenBank/DDBJ databases">
        <title>Trinickia sp. 7GSK02, isolated from subtropical forest soil.</title>
        <authorList>
            <person name="Gao Z.-H."/>
            <person name="Qiu L.-H."/>
        </authorList>
    </citation>
    <scope>NUCLEOTIDE SEQUENCE [LARGE SCALE GENOMIC DNA]</scope>
    <source>
        <strain evidence="8 9">7GSK02</strain>
    </source>
</reference>
<dbReference type="PANTHER" id="PTHR34982">
    <property type="entry name" value="YOP PROTEINS TRANSLOCATION PROTEIN L"/>
    <property type="match status" value="1"/>
</dbReference>
<gene>
    <name evidence="8" type="ORF">FAZ69_03395</name>
</gene>
<evidence type="ECO:0000256" key="4">
    <source>
        <dbReference type="ARBA" id="ARBA00022927"/>
    </source>
</evidence>
<accession>A0A4U1ID04</accession>
<name>A0A4U1ID04_9BURK</name>
<feature type="region of interest" description="Disordered" evidence="7">
    <location>
        <begin position="1"/>
        <end position="46"/>
    </location>
</feature>
<keyword evidence="2" id="KW-0813">Transport</keyword>
<evidence type="ECO:0000313" key="8">
    <source>
        <dbReference type="EMBL" id="TKC91512.1"/>
    </source>
</evidence>
<evidence type="ECO:0000256" key="2">
    <source>
        <dbReference type="ARBA" id="ARBA00022448"/>
    </source>
</evidence>
<keyword evidence="3" id="KW-0963">Cytoplasm</keyword>
<keyword evidence="9" id="KW-1185">Reference proteome</keyword>
<dbReference type="Proteomes" id="UP000305539">
    <property type="component" value="Unassembled WGS sequence"/>
</dbReference>
<evidence type="ECO:0000256" key="7">
    <source>
        <dbReference type="SAM" id="MobiDB-lite"/>
    </source>
</evidence>
<evidence type="ECO:0000256" key="5">
    <source>
        <dbReference type="ARBA" id="ARBA00024335"/>
    </source>
</evidence>
<evidence type="ECO:0000256" key="6">
    <source>
        <dbReference type="ARBA" id="ARBA00040494"/>
    </source>
</evidence>
<dbReference type="PANTHER" id="PTHR34982:SF4">
    <property type="entry name" value="TYPE 3 SECRETION SYSTEM STATOR PROTEIN"/>
    <property type="match status" value="1"/>
</dbReference>
<dbReference type="OrthoDB" id="6008834at2"/>
<dbReference type="NCBIfam" id="TIGR02499">
    <property type="entry name" value="HrpE_YscL_not"/>
    <property type="match status" value="1"/>
</dbReference>
<dbReference type="InterPro" id="IPR012842">
    <property type="entry name" value="T3SS_SctL/SctL2"/>
</dbReference>
<keyword evidence="4" id="KW-0653">Protein transport</keyword>
<comment type="similarity">
    <text evidence="5">Belongs to the SctL stator family.</text>
</comment>
<evidence type="ECO:0000313" key="9">
    <source>
        <dbReference type="Proteomes" id="UP000305539"/>
    </source>
</evidence>
<organism evidence="8 9">
    <name type="scientific">Trinickia terrae</name>
    <dbReference type="NCBI Taxonomy" id="2571161"/>
    <lineage>
        <taxon>Bacteria</taxon>
        <taxon>Pseudomonadati</taxon>
        <taxon>Pseudomonadota</taxon>
        <taxon>Betaproteobacteria</taxon>
        <taxon>Burkholderiales</taxon>
        <taxon>Burkholderiaceae</taxon>
        <taxon>Trinickia</taxon>
    </lineage>
</organism>
<feature type="region of interest" description="Disordered" evidence="7">
    <location>
        <begin position="289"/>
        <end position="323"/>
    </location>
</feature>
<evidence type="ECO:0000256" key="3">
    <source>
        <dbReference type="ARBA" id="ARBA00022490"/>
    </source>
</evidence>
<dbReference type="EMBL" id="SWJE01000002">
    <property type="protein sequence ID" value="TKC91512.1"/>
    <property type="molecule type" value="Genomic_DNA"/>
</dbReference>
<dbReference type="AlphaFoldDB" id="A0A4U1ID04"/>
<feature type="compositionally biased region" description="Acidic residues" evidence="7">
    <location>
        <begin position="304"/>
        <end position="315"/>
    </location>
</feature>
<sequence>MQQCEPAQPRGVEPRDGERRAGASARYRAARRGRRRRALAGRRHARQRERNESILFRRERHVSGAPMAIWLKNHPQVVAVDTDVVRAGELARVIELSDAVDALHELVAATMSDATERARALVEKARLEADGFVAAARRKFNNSARLGYAAGNRRALAEVHARYLARLRREEEELRTSADRLSRIVMKAIEQVVAESDRDALMRRVALTVGRALDDATHLTVIVPPSDAERAQRLFGELSREASPPLNVEVIVNDDAPEGTCTCDWDYGVIEADLSAQLAGLSRAISKGAELEDWPDGDAAGYVDADDESGDDYGAQDEHTGAA</sequence>
<evidence type="ECO:0000256" key="1">
    <source>
        <dbReference type="ARBA" id="ARBA00004496"/>
    </source>
</evidence>
<dbReference type="InterPro" id="IPR051472">
    <property type="entry name" value="T3SS_Stator/FliH"/>
</dbReference>
<comment type="caution">
    <text evidence="8">The sequence shown here is derived from an EMBL/GenBank/DDBJ whole genome shotgun (WGS) entry which is preliminary data.</text>
</comment>